<feature type="transmembrane region" description="Helical" evidence="10">
    <location>
        <begin position="90"/>
        <end position="110"/>
    </location>
</feature>
<dbReference type="PANTHER" id="PTHR36122">
    <property type="entry name" value="NICOTINAMIDE RIBOSIDE TRANSPORTER PNUC"/>
    <property type="match status" value="1"/>
</dbReference>
<evidence type="ECO:0000256" key="10">
    <source>
        <dbReference type="SAM" id="Phobius"/>
    </source>
</evidence>
<feature type="transmembrane region" description="Helical" evidence="10">
    <location>
        <begin position="148"/>
        <end position="165"/>
    </location>
</feature>
<keyword evidence="8 10" id="KW-1133">Transmembrane helix</keyword>
<keyword evidence="6" id="KW-1003">Cell membrane</keyword>
<keyword evidence="9 10" id="KW-0472">Membrane</keyword>
<comment type="function">
    <text evidence="1">Required for nicotinamide riboside transport across the inner membrane.</text>
</comment>
<dbReference type="Pfam" id="PF04973">
    <property type="entry name" value="NMN_transporter"/>
    <property type="match status" value="1"/>
</dbReference>
<evidence type="ECO:0000256" key="3">
    <source>
        <dbReference type="ARBA" id="ARBA00006669"/>
    </source>
</evidence>
<feature type="transmembrane region" description="Helical" evidence="10">
    <location>
        <begin position="37"/>
        <end position="54"/>
    </location>
</feature>
<evidence type="ECO:0000256" key="6">
    <source>
        <dbReference type="ARBA" id="ARBA00022475"/>
    </source>
</evidence>
<feature type="transmembrane region" description="Helical" evidence="10">
    <location>
        <begin position="171"/>
        <end position="188"/>
    </location>
</feature>
<name>A0A2U2PIS3_9SPHI</name>
<evidence type="ECO:0000256" key="7">
    <source>
        <dbReference type="ARBA" id="ARBA00022692"/>
    </source>
</evidence>
<evidence type="ECO:0000256" key="9">
    <source>
        <dbReference type="ARBA" id="ARBA00023136"/>
    </source>
</evidence>
<keyword evidence="7 10" id="KW-0812">Transmembrane</keyword>
<gene>
    <name evidence="11" type="ORF">DDR33_09235</name>
</gene>
<evidence type="ECO:0000256" key="2">
    <source>
        <dbReference type="ARBA" id="ARBA00004651"/>
    </source>
</evidence>
<dbReference type="EMBL" id="QEAS01000006">
    <property type="protein sequence ID" value="PWG81164.1"/>
    <property type="molecule type" value="Genomic_DNA"/>
</dbReference>
<dbReference type="AlphaFoldDB" id="A0A2U2PIS3"/>
<evidence type="ECO:0000256" key="4">
    <source>
        <dbReference type="ARBA" id="ARBA00017522"/>
    </source>
</evidence>
<proteinExistence type="inferred from homology"/>
<dbReference type="OrthoDB" id="9791248at2"/>
<evidence type="ECO:0000256" key="8">
    <source>
        <dbReference type="ARBA" id="ARBA00022989"/>
    </source>
</evidence>
<dbReference type="Proteomes" id="UP000245647">
    <property type="component" value="Unassembled WGS sequence"/>
</dbReference>
<comment type="caution">
    <text evidence="11">The sequence shown here is derived from an EMBL/GenBank/DDBJ whole genome shotgun (WGS) entry which is preliminary data.</text>
</comment>
<evidence type="ECO:0000313" key="11">
    <source>
        <dbReference type="EMBL" id="PWG81164.1"/>
    </source>
</evidence>
<dbReference type="GO" id="GO:0034257">
    <property type="term" value="F:nicotinamide riboside transmembrane transporter activity"/>
    <property type="evidence" value="ECO:0007669"/>
    <property type="project" value="InterPro"/>
</dbReference>
<comment type="similarity">
    <text evidence="3">Belongs to the nicotinamide ribonucleoside (NR) uptake permease (TC 4.B.1) family.</text>
</comment>
<keyword evidence="5" id="KW-0813">Transport</keyword>
<keyword evidence="12" id="KW-1185">Reference proteome</keyword>
<feature type="transmembrane region" description="Helical" evidence="10">
    <location>
        <begin position="12"/>
        <end position="30"/>
    </location>
</feature>
<reference evidence="11 12" key="1">
    <citation type="submission" date="2018-04" db="EMBL/GenBank/DDBJ databases">
        <title>Pedobacter chongqingensis sp. nov., isolated from a rottenly hemp rope.</title>
        <authorList>
            <person name="Cai Y."/>
        </authorList>
    </citation>
    <scope>NUCLEOTIDE SEQUENCE [LARGE SCALE GENOMIC DNA]</scope>
    <source>
        <strain evidence="11 12">FJ4-8</strain>
    </source>
</reference>
<dbReference type="GO" id="GO:0005886">
    <property type="term" value="C:plasma membrane"/>
    <property type="evidence" value="ECO:0007669"/>
    <property type="project" value="UniProtKB-SubCell"/>
</dbReference>
<organism evidence="11 12">
    <name type="scientific">Pararcticibacter amylolyticus</name>
    <dbReference type="NCBI Taxonomy" id="2173175"/>
    <lineage>
        <taxon>Bacteria</taxon>
        <taxon>Pseudomonadati</taxon>
        <taxon>Bacteroidota</taxon>
        <taxon>Sphingobacteriia</taxon>
        <taxon>Sphingobacteriales</taxon>
        <taxon>Sphingobacteriaceae</taxon>
        <taxon>Pararcticibacter</taxon>
    </lineage>
</organism>
<evidence type="ECO:0000256" key="5">
    <source>
        <dbReference type="ARBA" id="ARBA00022448"/>
    </source>
</evidence>
<evidence type="ECO:0000256" key="1">
    <source>
        <dbReference type="ARBA" id="ARBA00002672"/>
    </source>
</evidence>
<accession>A0A2U2PIS3</accession>
<dbReference type="PANTHER" id="PTHR36122:SF2">
    <property type="entry name" value="NICOTINAMIDE RIBOSIDE TRANSPORTER PNUC"/>
    <property type="match status" value="1"/>
</dbReference>
<protein>
    <recommendedName>
        <fullName evidence="4">Nicotinamide riboside transporter PnuC</fullName>
    </recommendedName>
</protein>
<sequence length="197" mass="22764">MQLFWNQLVQTSFLEWLGTITGFLCVYLAAKQHILNWPVSIISVVAYAVLFYDYKLYGDAVLQIYFLGTAIYGWYYWLKRKEQHEKPVASLSGGSYFAVIIAVAILSVVLGAFLDRYTNSDVPYIDGACTATSFVAQFLMTRKVLQNWILWIIVDACYVPLYLYKELALTAVLYSLFLILATIGFIDWRRTWRLENK</sequence>
<comment type="subcellular location">
    <subcellularLocation>
        <location evidence="2">Cell membrane</location>
        <topology evidence="2">Multi-pass membrane protein</topology>
    </subcellularLocation>
</comment>
<feature type="transmembrane region" description="Helical" evidence="10">
    <location>
        <begin position="60"/>
        <end position="78"/>
    </location>
</feature>
<dbReference type="NCBIfam" id="TIGR01528">
    <property type="entry name" value="NMN_trans_PnuC"/>
    <property type="match status" value="1"/>
</dbReference>
<dbReference type="InterPro" id="IPR006419">
    <property type="entry name" value="NMN_transpt_PnuC"/>
</dbReference>
<evidence type="ECO:0000313" key="12">
    <source>
        <dbReference type="Proteomes" id="UP000245647"/>
    </source>
</evidence>